<dbReference type="EMBL" id="CP011219">
    <property type="protein sequence ID" value="AKO32458.1"/>
    <property type="molecule type" value="Genomic_DNA"/>
</dbReference>
<dbReference type="PIRSF" id="PIRSF019271">
    <property type="entry name" value="Acid_Ptase_C"/>
    <property type="match status" value="1"/>
</dbReference>
<sequence length="276" mass="31539">MKLFKLTALTLASAFVLSGCTYHHNHKHYTDQHNQAILQEQATLGLNWMQQSGEYQALTHQAFNMAKMAFDQAKAKKGKKKAVIVDLDETMLDNSAYAGWQVKNHETFSDEIWTRWVNARQTQAIAGAVAFNNYVNSHKGTMFYVSNRKDSTDKASTIENMKQLGFKGVSENKIFLKTDKSNKTPRFTEIEKQGYDIVLYIGDNLNDFGDATYKKSNEERRQFVQENSAKFGKTFIVLPNPTYGDWEAGLDKNYYKGDAKSRLDIRRNAINAWDGK</sequence>
<dbReference type="InterPro" id="IPR006423">
    <property type="entry name" value="Lipo_e_P4"/>
</dbReference>
<evidence type="ECO:0000313" key="4">
    <source>
        <dbReference type="Proteomes" id="UP000060132"/>
    </source>
</evidence>
<feature type="signal peptide" evidence="2">
    <location>
        <begin position="1"/>
        <end position="18"/>
    </location>
</feature>
<gene>
    <name evidence="3" type="ORF">RZ57_04675</name>
</gene>
<accession>A0AAC8ZAJ1</accession>
<dbReference type="CDD" id="cd07534">
    <property type="entry name" value="HAD_CAP"/>
    <property type="match status" value="1"/>
</dbReference>
<dbReference type="InterPro" id="IPR005519">
    <property type="entry name" value="Acid_phosphat_B-like"/>
</dbReference>
<dbReference type="OMA" id="EYRALCY"/>
<dbReference type="InterPro" id="IPR036412">
    <property type="entry name" value="HAD-like_sf"/>
</dbReference>
<name>A0AAC8ZAJ1_HAEDC</name>
<dbReference type="PANTHER" id="PTHR31284:SF10">
    <property type="entry name" value="ACID PHOSPHATASE-LIKE PROTEIN"/>
    <property type="match status" value="1"/>
</dbReference>
<evidence type="ECO:0000256" key="2">
    <source>
        <dbReference type="SAM" id="SignalP"/>
    </source>
</evidence>
<dbReference type="SFLD" id="SFLDG01125">
    <property type="entry name" value="C1.1:_Acid_Phosphatase_Like"/>
    <property type="match status" value="1"/>
</dbReference>
<evidence type="ECO:0000256" key="1">
    <source>
        <dbReference type="ARBA" id="ARBA00022729"/>
    </source>
</evidence>
<dbReference type="AlphaFoldDB" id="A0AAC8ZAJ1"/>
<dbReference type="RefSeq" id="WP_010945073.1">
    <property type="nucleotide sequence ID" value="NZ_CP011218.1"/>
</dbReference>
<dbReference type="SFLD" id="SFLDS00003">
    <property type="entry name" value="Haloacid_Dehalogenase"/>
    <property type="match status" value="1"/>
</dbReference>
<dbReference type="Pfam" id="PF03767">
    <property type="entry name" value="Acid_phosphat_B"/>
    <property type="match status" value="1"/>
</dbReference>
<feature type="chain" id="PRO_5042203417" evidence="2">
    <location>
        <begin position="19"/>
        <end position="276"/>
    </location>
</feature>
<evidence type="ECO:0000313" key="3">
    <source>
        <dbReference type="EMBL" id="AKO32458.1"/>
    </source>
</evidence>
<dbReference type="PANTHER" id="PTHR31284">
    <property type="entry name" value="ACID PHOSPHATASE-LIKE PROTEIN"/>
    <property type="match status" value="1"/>
</dbReference>
<dbReference type="Gene3D" id="3.40.50.1000">
    <property type="entry name" value="HAD superfamily/HAD-like"/>
    <property type="match status" value="1"/>
</dbReference>
<dbReference type="GO" id="GO:0009279">
    <property type="term" value="C:cell outer membrane"/>
    <property type="evidence" value="ECO:0007669"/>
    <property type="project" value="InterPro"/>
</dbReference>
<reference evidence="3 4" key="1">
    <citation type="journal article" date="2015" name="PLoS Negl. Trop. Dis.">
        <title>Haemophilus ducreyi Cutaneous Ulcer Strains Are Nearly Identical to Class I Genital Ulcer Strains.</title>
        <authorList>
            <person name="Gangaiah D."/>
            <person name="Webb K.M."/>
            <person name="Humphreys T.L."/>
            <person name="Fortney K.R."/>
            <person name="Toh E."/>
            <person name="Tai A."/>
            <person name="Katz S.S."/>
            <person name="Pillay A."/>
            <person name="Chen C.Y."/>
            <person name="Roberts S.A."/>
            <person name="Munson R.S.Jr."/>
            <person name="Spinola S.M."/>
        </authorList>
    </citation>
    <scope>NUCLEOTIDE SEQUENCE [LARGE SCALE GENOMIC DNA]</scope>
    <source>
        <strain evidence="4">CLU2</strain>
    </source>
</reference>
<dbReference type="SUPFAM" id="SSF56784">
    <property type="entry name" value="HAD-like"/>
    <property type="match status" value="1"/>
</dbReference>
<dbReference type="InterPro" id="IPR023214">
    <property type="entry name" value="HAD_sf"/>
</dbReference>
<dbReference type="NCBIfam" id="TIGR01533">
    <property type="entry name" value="lipo_e_P4"/>
    <property type="match status" value="1"/>
</dbReference>
<keyword evidence="1 2" id="KW-0732">Signal</keyword>
<dbReference type="Proteomes" id="UP000060132">
    <property type="component" value="Chromosome"/>
</dbReference>
<organism evidence="3 4">
    <name type="scientific">Haemophilus ducreyi</name>
    <dbReference type="NCBI Taxonomy" id="730"/>
    <lineage>
        <taxon>Bacteria</taxon>
        <taxon>Pseudomonadati</taxon>
        <taxon>Pseudomonadota</taxon>
        <taxon>Gammaproteobacteria</taxon>
        <taxon>Pasteurellales</taxon>
        <taxon>Pasteurellaceae</taxon>
        <taxon>Haemophilus</taxon>
    </lineage>
</organism>
<dbReference type="PROSITE" id="PS51257">
    <property type="entry name" value="PROKAR_LIPOPROTEIN"/>
    <property type="match status" value="1"/>
</dbReference>
<protein>
    <submittedName>
        <fullName evidence="3">Membrane protein</fullName>
    </submittedName>
</protein>
<proteinExistence type="predicted"/>